<keyword evidence="4 7" id="KW-0456">Lyase</keyword>
<keyword evidence="9" id="KW-1185">Reference proteome</keyword>
<dbReference type="Pfam" id="PF00484">
    <property type="entry name" value="Pro_CA"/>
    <property type="match status" value="1"/>
</dbReference>
<dbReference type="GO" id="GO:0008270">
    <property type="term" value="F:zinc ion binding"/>
    <property type="evidence" value="ECO:0007669"/>
    <property type="project" value="UniProtKB-UniRule"/>
</dbReference>
<dbReference type="InterPro" id="IPR036874">
    <property type="entry name" value="Carbonic_anhydrase_sf"/>
</dbReference>
<comment type="catalytic activity">
    <reaction evidence="5 7">
        <text>hydrogencarbonate + H(+) = CO2 + H2O</text>
        <dbReference type="Rhea" id="RHEA:10748"/>
        <dbReference type="ChEBI" id="CHEBI:15377"/>
        <dbReference type="ChEBI" id="CHEBI:15378"/>
        <dbReference type="ChEBI" id="CHEBI:16526"/>
        <dbReference type="ChEBI" id="CHEBI:17544"/>
        <dbReference type="EC" id="4.2.1.1"/>
    </reaction>
</comment>
<feature type="binding site" evidence="6">
    <location>
        <position position="141"/>
    </location>
    <ligand>
        <name>Zn(2+)</name>
        <dbReference type="ChEBI" id="CHEBI:29105"/>
    </ligand>
</feature>
<comment type="cofactor">
    <cofactor evidence="6">
        <name>Zn(2+)</name>
        <dbReference type="ChEBI" id="CHEBI:29105"/>
    </cofactor>
    <text evidence="6">Binds 1 zinc ion per subunit.</text>
</comment>
<evidence type="ECO:0000256" key="2">
    <source>
        <dbReference type="ARBA" id="ARBA00012925"/>
    </source>
</evidence>
<evidence type="ECO:0000256" key="6">
    <source>
        <dbReference type="PIRSR" id="PIRSR601765-1"/>
    </source>
</evidence>
<feature type="binding site" evidence="6">
    <location>
        <position position="85"/>
    </location>
    <ligand>
        <name>Zn(2+)</name>
        <dbReference type="ChEBI" id="CHEBI:29105"/>
    </ligand>
</feature>
<dbReference type="InterPro" id="IPR001765">
    <property type="entry name" value="Carbonic_anhydrase"/>
</dbReference>
<dbReference type="SUPFAM" id="SSF53056">
    <property type="entry name" value="beta-carbonic anhydrase, cab"/>
    <property type="match status" value="1"/>
</dbReference>
<keyword evidence="6" id="KW-0479">Metal-binding</keyword>
<evidence type="ECO:0000256" key="7">
    <source>
        <dbReference type="RuleBase" id="RU003956"/>
    </source>
</evidence>
<protein>
    <recommendedName>
        <fullName evidence="2 7">Carbonic anhydrase</fullName>
        <ecNumber evidence="2 7">4.2.1.1</ecNumber>
    </recommendedName>
    <alternativeName>
        <fullName evidence="7">Carbonate dehydratase</fullName>
    </alternativeName>
</protein>
<evidence type="ECO:0000256" key="1">
    <source>
        <dbReference type="ARBA" id="ARBA00006217"/>
    </source>
</evidence>
<dbReference type="Gene3D" id="3.40.1050.10">
    <property type="entry name" value="Carbonic anhydrase"/>
    <property type="match status" value="1"/>
</dbReference>
<dbReference type="RefSeq" id="WP_155365519.1">
    <property type="nucleotide sequence ID" value="NZ_CP043930.1"/>
</dbReference>
<reference evidence="8 9" key="1">
    <citation type="submission" date="2019-09" db="EMBL/GenBank/DDBJ databases">
        <title>Gimesia benthica sp. nov., a novel bacterium isolated from deep-sea water of the Northwest Indian Ocean.</title>
        <authorList>
            <person name="Dai X."/>
        </authorList>
    </citation>
    <scope>NUCLEOTIDE SEQUENCE [LARGE SCALE GENOMIC DNA]</scope>
    <source>
        <strain evidence="8 9">E7</strain>
    </source>
</reference>
<dbReference type="SMART" id="SM00947">
    <property type="entry name" value="Pro_CA"/>
    <property type="match status" value="1"/>
</dbReference>
<evidence type="ECO:0000256" key="3">
    <source>
        <dbReference type="ARBA" id="ARBA00022833"/>
    </source>
</evidence>
<dbReference type="Proteomes" id="UP000427281">
    <property type="component" value="Chromosome"/>
</dbReference>
<evidence type="ECO:0000256" key="5">
    <source>
        <dbReference type="ARBA" id="ARBA00048348"/>
    </source>
</evidence>
<dbReference type="PROSITE" id="PS00705">
    <property type="entry name" value="PROK_CO2_ANHYDRASE_2"/>
    <property type="match status" value="1"/>
</dbReference>
<dbReference type="PANTHER" id="PTHR11002">
    <property type="entry name" value="CARBONIC ANHYDRASE"/>
    <property type="match status" value="1"/>
</dbReference>
<dbReference type="CDD" id="cd03378">
    <property type="entry name" value="beta_CA_cladeC"/>
    <property type="match status" value="1"/>
</dbReference>
<proteinExistence type="inferred from homology"/>
<dbReference type="PROSITE" id="PS00704">
    <property type="entry name" value="PROK_CO2_ANHYDRASE_1"/>
    <property type="match status" value="1"/>
</dbReference>
<dbReference type="InterPro" id="IPR015892">
    <property type="entry name" value="Carbonic_anhydrase_CS"/>
</dbReference>
<evidence type="ECO:0000256" key="4">
    <source>
        <dbReference type="ARBA" id="ARBA00023239"/>
    </source>
</evidence>
<dbReference type="EMBL" id="CP043930">
    <property type="protein sequence ID" value="QGQ24778.1"/>
    <property type="molecule type" value="Genomic_DNA"/>
</dbReference>
<feature type="binding site" evidence="6">
    <location>
        <position position="87"/>
    </location>
    <ligand>
        <name>Zn(2+)</name>
        <dbReference type="ChEBI" id="CHEBI:29105"/>
    </ligand>
</feature>
<evidence type="ECO:0000313" key="8">
    <source>
        <dbReference type="EMBL" id="QGQ24778.1"/>
    </source>
</evidence>
<evidence type="ECO:0000313" key="9">
    <source>
        <dbReference type="Proteomes" id="UP000427281"/>
    </source>
</evidence>
<dbReference type="GO" id="GO:0004089">
    <property type="term" value="F:carbonate dehydratase activity"/>
    <property type="evidence" value="ECO:0007669"/>
    <property type="project" value="UniProtKB-UniRule"/>
</dbReference>
<comment type="function">
    <text evidence="7">Reversible hydration of carbon dioxide.</text>
</comment>
<dbReference type="AlphaFoldDB" id="A0A6I6AEW6"/>
<gene>
    <name evidence="8" type="ORF">F1728_19735</name>
</gene>
<sequence length="230" mass="25546">MIERQHRRPFAFVVIFVLIVLANSGTAEESPKSQGELLTADQALAQLEQGNRRCVQGKSTHGHDVEKWRERFLLKQKPFATVLGCSDSRVAPELLFDQGFGELFVVRVAGNIVDPNVVGSIQYAVEHLDNKLIVVLGHQNCGAVTAALAPPDQTKDEPPELRKLLDQIRPAIDSVDRKQERKQRVEANARASVKQLLEVPSIAKAMKEKHVKVVGAVYHIDSGEIMFLDD</sequence>
<dbReference type="PANTHER" id="PTHR11002:SF79">
    <property type="entry name" value="CARBONIC ANHYDRASE 2"/>
    <property type="match status" value="1"/>
</dbReference>
<dbReference type="KEGG" id="gim:F1728_19735"/>
<organism evidence="8 9">
    <name type="scientific">Gimesia benthica</name>
    <dbReference type="NCBI Taxonomy" id="2608982"/>
    <lineage>
        <taxon>Bacteria</taxon>
        <taxon>Pseudomonadati</taxon>
        <taxon>Planctomycetota</taxon>
        <taxon>Planctomycetia</taxon>
        <taxon>Planctomycetales</taxon>
        <taxon>Planctomycetaceae</taxon>
        <taxon>Gimesia</taxon>
    </lineage>
</organism>
<accession>A0A6I6AEW6</accession>
<feature type="binding site" evidence="6">
    <location>
        <position position="138"/>
    </location>
    <ligand>
        <name>Zn(2+)</name>
        <dbReference type="ChEBI" id="CHEBI:29105"/>
    </ligand>
</feature>
<dbReference type="GO" id="GO:0015976">
    <property type="term" value="P:carbon utilization"/>
    <property type="evidence" value="ECO:0007669"/>
    <property type="project" value="InterPro"/>
</dbReference>
<dbReference type="EC" id="4.2.1.1" evidence="2 7"/>
<keyword evidence="3 6" id="KW-0862">Zinc</keyword>
<name>A0A6I6AEW6_9PLAN</name>
<comment type="similarity">
    <text evidence="1 7">Belongs to the beta-class carbonic anhydrase family.</text>
</comment>